<evidence type="ECO:0000313" key="1">
    <source>
        <dbReference type="EMBL" id="JAP55106.1"/>
    </source>
</evidence>
<dbReference type="AlphaFoldDB" id="A0A0X3Q709"/>
<protein>
    <submittedName>
        <fullName evidence="1">AP-1 complex subunit sigma-1A</fullName>
    </submittedName>
</protein>
<dbReference type="EMBL" id="GEEE01008119">
    <property type="protein sequence ID" value="JAP55106.1"/>
    <property type="molecule type" value="Transcribed_RNA"/>
</dbReference>
<name>A0A0X3Q709_SCHSO</name>
<gene>
    <name evidence="1" type="primary">AP1S1</name>
    <name evidence="1" type="ORF">TR139510</name>
</gene>
<sequence>MSWKISVRNVMWEYVHGMFGLIQALIVEETLRDLLLLKHILGIYYGHNATRPGFLHFTSKEKFIKNKICLLEVEDYVKFANLTMYRKPQTHISKILVQNFYITVNYFEGKQFIVFGLYGAQEVETRISPVN</sequence>
<accession>A0A0X3Q709</accession>
<proteinExistence type="predicted"/>
<organism evidence="1">
    <name type="scientific">Schistocephalus solidus</name>
    <name type="common">Tapeworm</name>
    <dbReference type="NCBI Taxonomy" id="70667"/>
    <lineage>
        <taxon>Eukaryota</taxon>
        <taxon>Metazoa</taxon>
        <taxon>Spiralia</taxon>
        <taxon>Lophotrochozoa</taxon>
        <taxon>Platyhelminthes</taxon>
        <taxon>Cestoda</taxon>
        <taxon>Eucestoda</taxon>
        <taxon>Diphyllobothriidea</taxon>
        <taxon>Diphyllobothriidae</taxon>
        <taxon>Schistocephalus</taxon>
    </lineage>
</organism>
<reference evidence="1" key="1">
    <citation type="submission" date="2016-01" db="EMBL/GenBank/DDBJ databases">
        <title>Reference transcriptome for the parasite Schistocephalus solidus: insights into the molecular evolution of parasitism.</title>
        <authorList>
            <person name="Hebert F.O."/>
            <person name="Grambauer S."/>
            <person name="Barber I."/>
            <person name="Landry C.R."/>
            <person name="Aubin-Horth N."/>
        </authorList>
    </citation>
    <scope>NUCLEOTIDE SEQUENCE</scope>
</reference>